<dbReference type="RefSeq" id="WP_388115675.1">
    <property type="nucleotide sequence ID" value="NZ_JBIAHM010000040.1"/>
</dbReference>
<proteinExistence type="predicted"/>
<evidence type="ECO:0000313" key="2">
    <source>
        <dbReference type="Proteomes" id="UP001601303"/>
    </source>
</evidence>
<dbReference type="EMBL" id="JBIAHM010000040">
    <property type="protein sequence ID" value="MFE9606854.1"/>
    <property type="molecule type" value="Genomic_DNA"/>
</dbReference>
<organism evidence="1 2">
    <name type="scientific">Streptomyces hokutonensis</name>
    <dbReference type="NCBI Taxonomy" id="1306990"/>
    <lineage>
        <taxon>Bacteria</taxon>
        <taxon>Bacillati</taxon>
        <taxon>Actinomycetota</taxon>
        <taxon>Actinomycetes</taxon>
        <taxon>Kitasatosporales</taxon>
        <taxon>Streptomycetaceae</taxon>
        <taxon>Streptomyces</taxon>
    </lineage>
</organism>
<keyword evidence="2" id="KW-1185">Reference proteome</keyword>
<sequence>MPTGFDWFTSSLFVPERAQQQVSWQLDSYIEETERYILDNCTEGVNLYLSGSLSRQEPSVLMDSNGQFRLHSDVDLVAVTSGELPASHPALQLTSHLTSRFPEVDVTVLFVEEQDLHQVGSFYGRDLWIGLGHPIAQTFEIVIPRPPSIGTRQKLEVLVHQLGACLLYRELNESGERGYLIRESLSTHFVKLALESLRCLLPSPPYGPIRYSDTYVNRNHTSIRSVMKGSDVGRLVMHREYHTSHVEFGIDVYQCVIESLVMLLGTEERPGSQIGLVSRIEEIASRKTDLMNLFQFGLVLLLLATRSTSSSVRRRSAHFLFDVLHRLDGIDRSTCTPIGQLVRGATPDELAKREPHAIACSKAALLAVRTDYYGALKEHNNGRTINPQYIPLQSSSIEGTGSPW</sequence>
<protein>
    <recommendedName>
        <fullName evidence="3">Polymerase nucleotidyl transferase domain-containing protein</fullName>
    </recommendedName>
</protein>
<accession>A0ABW6MMB5</accession>
<evidence type="ECO:0000313" key="1">
    <source>
        <dbReference type="EMBL" id="MFE9606854.1"/>
    </source>
</evidence>
<name>A0ABW6MMB5_9ACTN</name>
<evidence type="ECO:0008006" key="3">
    <source>
        <dbReference type="Google" id="ProtNLM"/>
    </source>
</evidence>
<comment type="caution">
    <text evidence="1">The sequence shown here is derived from an EMBL/GenBank/DDBJ whole genome shotgun (WGS) entry which is preliminary data.</text>
</comment>
<dbReference type="Proteomes" id="UP001601303">
    <property type="component" value="Unassembled WGS sequence"/>
</dbReference>
<gene>
    <name evidence="1" type="ORF">ACFYNQ_51020</name>
</gene>
<reference evidence="1 2" key="1">
    <citation type="submission" date="2024-10" db="EMBL/GenBank/DDBJ databases">
        <title>The Natural Products Discovery Center: Release of the First 8490 Sequenced Strains for Exploring Actinobacteria Biosynthetic Diversity.</title>
        <authorList>
            <person name="Kalkreuter E."/>
            <person name="Kautsar S.A."/>
            <person name="Yang D."/>
            <person name="Bader C.D."/>
            <person name="Teijaro C.N."/>
            <person name="Fluegel L."/>
            <person name="Davis C.M."/>
            <person name="Simpson J.R."/>
            <person name="Lauterbach L."/>
            <person name="Steele A.D."/>
            <person name="Gui C."/>
            <person name="Meng S."/>
            <person name="Li G."/>
            <person name="Viehrig K."/>
            <person name="Ye F."/>
            <person name="Su P."/>
            <person name="Kiefer A.F."/>
            <person name="Nichols A."/>
            <person name="Cepeda A.J."/>
            <person name="Yan W."/>
            <person name="Fan B."/>
            <person name="Jiang Y."/>
            <person name="Adhikari A."/>
            <person name="Zheng C.-J."/>
            <person name="Schuster L."/>
            <person name="Cowan T.M."/>
            <person name="Smanski M.J."/>
            <person name="Chevrette M.G."/>
            <person name="De Carvalho L.P.S."/>
            <person name="Shen B."/>
        </authorList>
    </citation>
    <scope>NUCLEOTIDE SEQUENCE [LARGE SCALE GENOMIC DNA]</scope>
    <source>
        <strain evidence="1 2">NPDC006488</strain>
    </source>
</reference>